<comment type="similarity">
    <text evidence="2">Belongs to the methyltransferase superfamily. HEN1 family.</text>
</comment>
<evidence type="ECO:0000256" key="3">
    <source>
        <dbReference type="ARBA" id="ARBA00021330"/>
    </source>
</evidence>
<dbReference type="Gene3D" id="3.40.50.150">
    <property type="entry name" value="Vaccinia Virus protein VP39"/>
    <property type="match status" value="1"/>
</dbReference>
<dbReference type="OrthoDB" id="626362at2"/>
<evidence type="ECO:0000256" key="4">
    <source>
        <dbReference type="ARBA" id="ARBA00022603"/>
    </source>
</evidence>
<dbReference type="SUPFAM" id="SSF53335">
    <property type="entry name" value="S-adenosyl-L-methionine-dependent methyltransferases"/>
    <property type="match status" value="1"/>
</dbReference>
<keyword evidence="10" id="KW-0943">RNA-mediated gene silencing</keyword>
<evidence type="ECO:0000313" key="17">
    <source>
        <dbReference type="Proteomes" id="UP000287352"/>
    </source>
</evidence>
<evidence type="ECO:0000259" key="14">
    <source>
        <dbReference type="Pfam" id="PF08242"/>
    </source>
</evidence>
<feature type="domain" description="Methyltransferase type 12" evidence="14">
    <location>
        <begin position="311"/>
        <end position="402"/>
    </location>
</feature>
<keyword evidence="4 16" id="KW-0489">Methyltransferase</keyword>
<keyword evidence="17" id="KW-1185">Reference proteome</keyword>
<dbReference type="EMBL" id="BIFR01000001">
    <property type="protein sequence ID" value="GCE13500.1"/>
    <property type="molecule type" value="Genomic_DNA"/>
</dbReference>
<dbReference type="GO" id="GO:0031047">
    <property type="term" value="P:regulatory ncRNA-mediated gene silencing"/>
    <property type="evidence" value="ECO:0007669"/>
    <property type="project" value="UniProtKB-KW"/>
</dbReference>
<dbReference type="InterPro" id="IPR024026">
    <property type="entry name" value="3'-RNA_MeTfrase_Hen1_bac"/>
</dbReference>
<dbReference type="Gene3D" id="3.30.1610.20">
    <property type="entry name" value="Hen1, N-terminal domain"/>
    <property type="match status" value="1"/>
</dbReference>
<dbReference type="Proteomes" id="UP000287352">
    <property type="component" value="Unassembled WGS sequence"/>
</dbReference>
<evidence type="ECO:0000256" key="11">
    <source>
        <dbReference type="ARBA" id="ARBA00035025"/>
    </source>
</evidence>
<evidence type="ECO:0000313" key="16">
    <source>
        <dbReference type="EMBL" id="GCE13500.1"/>
    </source>
</evidence>
<evidence type="ECO:0000256" key="12">
    <source>
        <dbReference type="ARBA" id="ARBA00048418"/>
    </source>
</evidence>
<sequence>MLLTISTTHQPATDLGYLLHKNPAHLQTFNLKFGQAHVFYPEATNERCTAALLLEIDTIELVRNKGLAFDQYVNDRPYVASSFMSVALAEVFRSAINGRCVPRPELVQTAIPLQACLAMILCHGGEDWLRRLFEPLGYTVEIIQHELDELHPTWGLSPYFTVTINANCKLSDLLTHLYVLIPVLDNRKHYWIGDDEVDKLLQRGQGWLEKHPERKKITYNYLKQRADLTRDALTRLIAEEENVTEVVEISGDEAIATDEASNDQTNQTTEETVKQHEEETPAIKEKRTSLHEQRLLAAVEVLKQSGAKRVLDLGCGEGRLIKKLLKEKNFEQILGLDVSYKALELAKRRLHLDRLPSRQRERLTLLHGSLTYRDRRIEGYDAAAVVEVIEHLDQSRLSAFERVLFEFAHPATIVITTPNAEYNVKYETLAAGKFRHHDHRFEWTRTQFQQWSQQLAERFGYTVTIAPVGPEDEKVGAPSQMGIFVLTSDQGNEHG</sequence>
<dbReference type="InterPro" id="IPR024740">
    <property type="entry name" value="Hen1_N"/>
</dbReference>
<name>A0A402A2Y0_9CHLR</name>
<keyword evidence="5 16" id="KW-0808">Transferase</keyword>
<evidence type="ECO:0000256" key="13">
    <source>
        <dbReference type="SAM" id="MobiDB-lite"/>
    </source>
</evidence>
<organism evidence="16 17">
    <name type="scientific">Tengunoibacter tsumagoiensis</name>
    <dbReference type="NCBI Taxonomy" id="2014871"/>
    <lineage>
        <taxon>Bacteria</taxon>
        <taxon>Bacillati</taxon>
        <taxon>Chloroflexota</taxon>
        <taxon>Ktedonobacteria</taxon>
        <taxon>Ktedonobacterales</taxon>
        <taxon>Dictyobacteraceae</taxon>
        <taxon>Tengunoibacter</taxon>
    </lineage>
</organism>
<dbReference type="PANTHER" id="PTHR21404">
    <property type="entry name" value="HEN1"/>
    <property type="match status" value="1"/>
</dbReference>
<dbReference type="CDD" id="cd02440">
    <property type="entry name" value="AdoMet_MTases"/>
    <property type="match status" value="1"/>
</dbReference>
<feature type="region of interest" description="Disordered" evidence="13">
    <location>
        <begin position="258"/>
        <end position="287"/>
    </location>
</feature>
<dbReference type="AlphaFoldDB" id="A0A402A2Y0"/>
<evidence type="ECO:0000256" key="10">
    <source>
        <dbReference type="ARBA" id="ARBA00023158"/>
    </source>
</evidence>
<dbReference type="InterPro" id="IPR026610">
    <property type="entry name" value="Hen1"/>
</dbReference>
<feature type="domain" description="Hen1 N-terminal" evidence="15">
    <location>
        <begin position="1"/>
        <end position="236"/>
    </location>
</feature>
<feature type="compositionally biased region" description="Basic and acidic residues" evidence="13">
    <location>
        <begin position="271"/>
        <end position="287"/>
    </location>
</feature>
<dbReference type="GO" id="GO:0090486">
    <property type="term" value="F:small RNA 2'-O-methyltransferase activity"/>
    <property type="evidence" value="ECO:0007669"/>
    <property type="project" value="UniProtKB-EC"/>
</dbReference>
<dbReference type="InterPro" id="IPR038546">
    <property type="entry name" value="Hen1_N_sf"/>
</dbReference>
<evidence type="ECO:0000256" key="6">
    <source>
        <dbReference type="ARBA" id="ARBA00022691"/>
    </source>
</evidence>
<evidence type="ECO:0000256" key="2">
    <source>
        <dbReference type="ARBA" id="ARBA00009026"/>
    </source>
</evidence>
<keyword evidence="9" id="KW-0694">RNA-binding</keyword>
<dbReference type="NCBIfam" id="TIGR04074">
    <property type="entry name" value="bacter_Hen1"/>
    <property type="match status" value="1"/>
</dbReference>
<comment type="cofactor">
    <cofactor evidence="1">
        <name>Mg(2+)</name>
        <dbReference type="ChEBI" id="CHEBI:18420"/>
    </cofactor>
</comment>
<dbReference type="GO" id="GO:0046872">
    <property type="term" value="F:metal ion binding"/>
    <property type="evidence" value="ECO:0007669"/>
    <property type="project" value="UniProtKB-KW"/>
</dbReference>
<dbReference type="GO" id="GO:0003723">
    <property type="term" value="F:RNA binding"/>
    <property type="evidence" value="ECO:0007669"/>
    <property type="project" value="UniProtKB-KW"/>
</dbReference>
<evidence type="ECO:0000256" key="7">
    <source>
        <dbReference type="ARBA" id="ARBA00022723"/>
    </source>
</evidence>
<accession>A0A402A2Y0</accession>
<proteinExistence type="inferred from homology"/>
<comment type="caution">
    <text evidence="16">The sequence shown here is derived from an EMBL/GenBank/DDBJ whole genome shotgun (WGS) entry which is preliminary data.</text>
</comment>
<comment type="catalytic activity">
    <reaction evidence="12">
        <text>small RNA 3'-end nucleotide + S-adenosyl-L-methionine = small RNA 3'-end 2'-O-methylnucleotide + S-adenosyl-L-homocysteine + H(+)</text>
        <dbReference type="Rhea" id="RHEA:37887"/>
        <dbReference type="Rhea" id="RHEA-COMP:10415"/>
        <dbReference type="Rhea" id="RHEA-COMP:10416"/>
        <dbReference type="ChEBI" id="CHEBI:15378"/>
        <dbReference type="ChEBI" id="CHEBI:57856"/>
        <dbReference type="ChEBI" id="CHEBI:59789"/>
        <dbReference type="ChEBI" id="CHEBI:74896"/>
        <dbReference type="ChEBI" id="CHEBI:74898"/>
        <dbReference type="EC" id="2.1.1.386"/>
    </reaction>
</comment>
<dbReference type="Pfam" id="PF12623">
    <property type="entry name" value="Hen1_L"/>
    <property type="match status" value="1"/>
</dbReference>
<dbReference type="GO" id="GO:0001510">
    <property type="term" value="P:RNA methylation"/>
    <property type="evidence" value="ECO:0007669"/>
    <property type="project" value="InterPro"/>
</dbReference>
<gene>
    <name evidence="16" type="ORF">KTT_33590</name>
</gene>
<dbReference type="InterPro" id="IPR013217">
    <property type="entry name" value="Methyltransf_12"/>
</dbReference>
<keyword evidence="7" id="KW-0479">Metal-binding</keyword>
<dbReference type="Pfam" id="PF08242">
    <property type="entry name" value="Methyltransf_12"/>
    <property type="match status" value="1"/>
</dbReference>
<protein>
    <recommendedName>
        <fullName evidence="3">Small RNA 2'-O-methyltransferase</fullName>
        <ecNumber evidence="11">2.1.1.386</ecNumber>
    </recommendedName>
</protein>
<dbReference type="RefSeq" id="WP_126581020.1">
    <property type="nucleotide sequence ID" value="NZ_BIFR01000001.1"/>
</dbReference>
<evidence type="ECO:0000256" key="1">
    <source>
        <dbReference type="ARBA" id="ARBA00001946"/>
    </source>
</evidence>
<dbReference type="PANTHER" id="PTHR21404:SF3">
    <property type="entry name" value="SMALL RNA 2'-O-METHYLTRANSFERASE"/>
    <property type="match status" value="1"/>
</dbReference>
<dbReference type="EC" id="2.1.1.386" evidence="11"/>
<evidence type="ECO:0000259" key="15">
    <source>
        <dbReference type="Pfam" id="PF12623"/>
    </source>
</evidence>
<evidence type="ECO:0000256" key="8">
    <source>
        <dbReference type="ARBA" id="ARBA00022842"/>
    </source>
</evidence>
<keyword evidence="8" id="KW-0460">Magnesium</keyword>
<reference evidence="17" key="1">
    <citation type="submission" date="2018-12" db="EMBL/GenBank/DDBJ databases">
        <title>Tengunoibacter tsumagoiensis gen. nov., sp. nov., Dictyobacter kobayashii sp. nov., D. alpinus sp. nov., and D. joshuensis sp. nov. and description of Dictyobacteraceae fam. nov. within the order Ktedonobacterales isolated from Tengu-no-mugimeshi.</title>
        <authorList>
            <person name="Wang C.M."/>
            <person name="Zheng Y."/>
            <person name="Sakai Y."/>
            <person name="Toyoda A."/>
            <person name="Minakuchi Y."/>
            <person name="Abe K."/>
            <person name="Yokota A."/>
            <person name="Yabe S."/>
        </authorList>
    </citation>
    <scope>NUCLEOTIDE SEQUENCE [LARGE SCALE GENOMIC DNA]</scope>
    <source>
        <strain evidence="17">Uno3</strain>
    </source>
</reference>
<keyword evidence="6" id="KW-0949">S-adenosyl-L-methionine</keyword>
<evidence type="ECO:0000256" key="9">
    <source>
        <dbReference type="ARBA" id="ARBA00022884"/>
    </source>
</evidence>
<dbReference type="InterPro" id="IPR029063">
    <property type="entry name" value="SAM-dependent_MTases_sf"/>
</dbReference>
<evidence type="ECO:0000256" key="5">
    <source>
        <dbReference type="ARBA" id="ARBA00022679"/>
    </source>
</evidence>